<dbReference type="EMBL" id="CADEAL010004411">
    <property type="protein sequence ID" value="CAB1458989.1"/>
    <property type="molecule type" value="Genomic_DNA"/>
</dbReference>
<comment type="caution">
    <text evidence="1">The sequence shown here is derived from an EMBL/GenBank/DDBJ whole genome shotgun (WGS) entry which is preliminary data.</text>
</comment>
<sequence>MAPRGQWGDEGSVTVVCPRLSVQDSRFLLSSSSSGCGAMRKRLLCRRRSDARCVKCAGESRGTDRRQGTLHGTTALRHRVCFILKRSTLKLGGEYRRLVGGWIVR</sequence>
<accession>A0A9N7VXK9</accession>
<organism evidence="1 2">
    <name type="scientific">Pleuronectes platessa</name>
    <name type="common">European plaice</name>
    <dbReference type="NCBI Taxonomy" id="8262"/>
    <lineage>
        <taxon>Eukaryota</taxon>
        <taxon>Metazoa</taxon>
        <taxon>Chordata</taxon>
        <taxon>Craniata</taxon>
        <taxon>Vertebrata</taxon>
        <taxon>Euteleostomi</taxon>
        <taxon>Actinopterygii</taxon>
        <taxon>Neopterygii</taxon>
        <taxon>Teleostei</taxon>
        <taxon>Neoteleostei</taxon>
        <taxon>Acanthomorphata</taxon>
        <taxon>Carangaria</taxon>
        <taxon>Pleuronectiformes</taxon>
        <taxon>Pleuronectoidei</taxon>
        <taxon>Pleuronectidae</taxon>
        <taxon>Pleuronectes</taxon>
    </lineage>
</organism>
<protein>
    <submittedName>
        <fullName evidence="1">Uncharacterized protein</fullName>
    </submittedName>
</protein>
<dbReference type="Proteomes" id="UP001153269">
    <property type="component" value="Unassembled WGS sequence"/>
</dbReference>
<evidence type="ECO:0000313" key="1">
    <source>
        <dbReference type="EMBL" id="CAB1458989.1"/>
    </source>
</evidence>
<keyword evidence="2" id="KW-1185">Reference proteome</keyword>
<dbReference type="AlphaFoldDB" id="A0A9N7VXK9"/>
<evidence type="ECO:0000313" key="2">
    <source>
        <dbReference type="Proteomes" id="UP001153269"/>
    </source>
</evidence>
<name>A0A9N7VXK9_PLEPL</name>
<reference evidence="1" key="1">
    <citation type="submission" date="2020-03" db="EMBL/GenBank/DDBJ databases">
        <authorList>
            <person name="Weist P."/>
        </authorList>
    </citation>
    <scope>NUCLEOTIDE SEQUENCE</scope>
</reference>
<gene>
    <name evidence="1" type="ORF">PLEPLA_LOCUS46824</name>
</gene>
<proteinExistence type="predicted"/>